<dbReference type="InterPro" id="IPR021233">
    <property type="entry name" value="DUF2783"/>
</dbReference>
<dbReference type="Pfam" id="PF10932">
    <property type="entry name" value="DUF2783"/>
    <property type="match status" value="1"/>
</dbReference>
<dbReference type="Proteomes" id="UP000317496">
    <property type="component" value="Chromosome"/>
</dbReference>
<dbReference type="EMBL" id="CP041636">
    <property type="protein sequence ID" value="QDO98314.1"/>
    <property type="molecule type" value="Genomic_DNA"/>
</dbReference>
<dbReference type="OrthoDB" id="8420594at2"/>
<proteinExistence type="predicted"/>
<gene>
    <name evidence="1" type="ORF">FNB15_13990</name>
</gene>
<name>A0A516H3G6_9PROT</name>
<dbReference type="AlphaFoldDB" id="A0A516H3G6"/>
<organism evidence="1 2">
    <name type="scientific">Ferrovibrio terrae</name>
    <dbReference type="NCBI Taxonomy" id="2594003"/>
    <lineage>
        <taxon>Bacteria</taxon>
        <taxon>Pseudomonadati</taxon>
        <taxon>Pseudomonadota</taxon>
        <taxon>Alphaproteobacteria</taxon>
        <taxon>Rhodospirillales</taxon>
        <taxon>Rhodospirillaceae</taxon>
        <taxon>Ferrovibrio</taxon>
    </lineage>
</organism>
<accession>A0A516H3G6</accession>
<sequence>MGKLNTEMNLADGDATYAALVKMTEGLDDATAQKAMAKLVLLLANHIGDQDVLIEAMKIARGKAA</sequence>
<reference evidence="1 2" key="1">
    <citation type="submission" date="2019-07" db="EMBL/GenBank/DDBJ databases">
        <title>Genome sequencing for Ferrovibrio sp. K5.</title>
        <authorList>
            <person name="Park S.-J."/>
        </authorList>
    </citation>
    <scope>NUCLEOTIDE SEQUENCE [LARGE SCALE GENOMIC DNA]</scope>
    <source>
        <strain evidence="1 2">K5</strain>
    </source>
</reference>
<dbReference type="KEGG" id="fer:FNB15_13990"/>
<evidence type="ECO:0000313" key="1">
    <source>
        <dbReference type="EMBL" id="QDO98314.1"/>
    </source>
</evidence>
<protein>
    <submittedName>
        <fullName evidence="1">DUF2783 domain-containing protein</fullName>
    </submittedName>
</protein>
<keyword evidence="2" id="KW-1185">Reference proteome</keyword>
<dbReference type="RefSeq" id="WP_144069295.1">
    <property type="nucleotide sequence ID" value="NZ_CP041636.1"/>
</dbReference>
<evidence type="ECO:0000313" key="2">
    <source>
        <dbReference type="Proteomes" id="UP000317496"/>
    </source>
</evidence>